<dbReference type="GO" id="GO:0000160">
    <property type="term" value="P:phosphorelay signal transduction system"/>
    <property type="evidence" value="ECO:0007669"/>
    <property type="project" value="InterPro"/>
</dbReference>
<evidence type="ECO:0000313" key="5">
    <source>
        <dbReference type="EMBL" id="RAU22168.1"/>
    </source>
</evidence>
<dbReference type="SUPFAM" id="SSF52172">
    <property type="entry name" value="CheY-like"/>
    <property type="match status" value="1"/>
</dbReference>
<accession>A0A364NYK9</accession>
<dbReference type="Gene3D" id="3.40.50.2300">
    <property type="match status" value="1"/>
</dbReference>
<reference evidence="5 6" key="1">
    <citation type="submission" date="2017-11" db="EMBL/GenBank/DDBJ databases">
        <title>Draft genome sequence of magnetotactic bacterium Magnetospirillum kuznetsovii LBB-42.</title>
        <authorList>
            <person name="Grouzdev D.S."/>
            <person name="Rysina M.S."/>
            <person name="Baslerov R.V."/>
            <person name="Koziaeva V."/>
        </authorList>
    </citation>
    <scope>NUCLEOTIDE SEQUENCE [LARGE SCALE GENOMIC DNA]</scope>
    <source>
        <strain evidence="5 6">LBB-42</strain>
    </source>
</reference>
<evidence type="ECO:0000313" key="6">
    <source>
        <dbReference type="Proteomes" id="UP000251075"/>
    </source>
</evidence>
<dbReference type="PROSITE" id="PS50110">
    <property type="entry name" value="RESPONSE_REGULATORY"/>
    <property type="match status" value="1"/>
</dbReference>
<dbReference type="EMBL" id="PGTO01000005">
    <property type="protein sequence ID" value="RAU22168.1"/>
    <property type="molecule type" value="Genomic_DNA"/>
</dbReference>
<keyword evidence="6" id="KW-1185">Reference proteome</keyword>
<dbReference type="InterPro" id="IPR011006">
    <property type="entry name" value="CheY-like_superfamily"/>
</dbReference>
<dbReference type="PANTHER" id="PTHR44591:SF19">
    <property type="entry name" value="TWO-COMPONENT RESPONSE REGULATOR-RELATED"/>
    <property type="match status" value="1"/>
</dbReference>
<feature type="modified residue" description="4-aspartylphosphate" evidence="2">
    <location>
        <position position="56"/>
    </location>
</feature>
<dbReference type="PANTHER" id="PTHR44591">
    <property type="entry name" value="STRESS RESPONSE REGULATOR PROTEIN 1"/>
    <property type="match status" value="1"/>
</dbReference>
<feature type="compositionally biased region" description="Polar residues" evidence="3">
    <location>
        <begin position="152"/>
        <end position="164"/>
    </location>
</feature>
<evidence type="ECO:0000259" key="4">
    <source>
        <dbReference type="PROSITE" id="PS50110"/>
    </source>
</evidence>
<gene>
    <name evidence="5" type="ORF">CU669_08495</name>
</gene>
<dbReference type="AlphaFoldDB" id="A0A364NYK9"/>
<name>A0A364NYK9_9PROT</name>
<proteinExistence type="predicted"/>
<evidence type="ECO:0000256" key="2">
    <source>
        <dbReference type="PROSITE-ProRule" id="PRU00169"/>
    </source>
</evidence>
<protein>
    <submittedName>
        <fullName evidence="5">Response regulator</fullName>
    </submittedName>
</protein>
<dbReference type="InterPro" id="IPR001789">
    <property type="entry name" value="Sig_transdc_resp-reg_receiver"/>
</dbReference>
<organism evidence="5 6">
    <name type="scientific">Paramagnetospirillum kuznetsovii</name>
    <dbReference type="NCBI Taxonomy" id="2053833"/>
    <lineage>
        <taxon>Bacteria</taxon>
        <taxon>Pseudomonadati</taxon>
        <taxon>Pseudomonadota</taxon>
        <taxon>Alphaproteobacteria</taxon>
        <taxon>Rhodospirillales</taxon>
        <taxon>Magnetospirillaceae</taxon>
        <taxon>Paramagnetospirillum</taxon>
    </lineage>
</organism>
<dbReference type="SMART" id="SM00448">
    <property type="entry name" value="REC"/>
    <property type="match status" value="1"/>
</dbReference>
<dbReference type="RefSeq" id="WP_112143713.1">
    <property type="nucleotide sequence ID" value="NZ_PGTO01000005.1"/>
</dbReference>
<dbReference type="OrthoDB" id="7356227at2"/>
<comment type="caution">
    <text evidence="5">The sequence shown here is derived from an EMBL/GenBank/DDBJ whole genome shotgun (WGS) entry which is preliminary data.</text>
</comment>
<dbReference type="Pfam" id="PF00072">
    <property type="entry name" value="Response_reg"/>
    <property type="match status" value="1"/>
</dbReference>
<evidence type="ECO:0000256" key="3">
    <source>
        <dbReference type="SAM" id="MobiDB-lite"/>
    </source>
</evidence>
<dbReference type="Proteomes" id="UP000251075">
    <property type="component" value="Unassembled WGS sequence"/>
</dbReference>
<sequence>MQKPSLLFVDDEPNVLSAISRVLNQYRSKLDINFASSGADAIDFMSNYIVDVVVTDMAMPEMDGKKLIYRLHELFPNTVPIVLSGHWDIATSLRELGHNVRFLSKPINHEVLIWALQEAISDSRFISTTLFNFTSPQLGSHDTPSKYHEESNVSSWISTAPNAE</sequence>
<evidence type="ECO:0000256" key="1">
    <source>
        <dbReference type="ARBA" id="ARBA00022553"/>
    </source>
</evidence>
<keyword evidence="1 2" id="KW-0597">Phosphoprotein</keyword>
<feature type="domain" description="Response regulatory" evidence="4">
    <location>
        <begin position="5"/>
        <end position="120"/>
    </location>
</feature>
<feature type="region of interest" description="Disordered" evidence="3">
    <location>
        <begin position="137"/>
        <end position="164"/>
    </location>
</feature>
<dbReference type="InterPro" id="IPR050595">
    <property type="entry name" value="Bact_response_regulator"/>
</dbReference>